<proteinExistence type="predicted"/>
<gene>
    <name evidence="1" type="ORF">METZ01_LOCUS131055</name>
</gene>
<dbReference type="EMBL" id="UINC01018585">
    <property type="protein sequence ID" value="SVA78201.1"/>
    <property type="molecule type" value="Genomic_DNA"/>
</dbReference>
<dbReference type="SUPFAM" id="SSF69118">
    <property type="entry name" value="AhpD-like"/>
    <property type="match status" value="1"/>
</dbReference>
<protein>
    <submittedName>
        <fullName evidence="1">Uncharacterized protein</fullName>
    </submittedName>
</protein>
<sequence>MAWITIIKHSEAKGLLKRQYDAAIKRAAKIWNIVSIMSQNPPVLKDSMKFYQTIMFGESPLSRSQREMLATVVSSANHCIY</sequence>
<accession>A0A381YNK6</accession>
<evidence type="ECO:0000313" key="1">
    <source>
        <dbReference type="EMBL" id="SVA78201.1"/>
    </source>
</evidence>
<organism evidence="1">
    <name type="scientific">marine metagenome</name>
    <dbReference type="NCBI Taxonomy" id="408172"/>
    <lineage>
        <taxon>unclassified sequences</taxon>
        <taxon>metagenomes</taxon>
        <taxon>ecological metagenomes</taxon>
    </lineage>
</organism>
<name>A0A381YNK6_9ZZZZ</name>
<dbReference type="InterPro" id="IPR029032">
    <property type="entry name" value="AhpD-like"/>
</dbReference>
<dbReference type="AlphaFoldDB" id="A0A381YNK6"/>
<reference evidence="1" key="1">
    <citation type="submission" date="2018-05" db="EMBL/GenBank/DDBJ databases">
        <authorList>
            <person name="Lanie J.A."/>
            <person name="Ng W.-L."/>
            <person name="Kazmierczak K.M."/>
            <person name="Andrzejewski T.M."/>
            <person name="Davidsen T.M."/>
            <person name="Wayne K.J."/>
            <person name="Tettelin H."/>
            <person name="Glass J.I."/>
            <person name="Rusch D."/>
            <person name="Podicherti R."/>
            <person name="Tsui H.-C.T."/>
            <person name="Winkler M.E."/>
        </authorList>
    </citation>
    <scope>NUCLEOTIDE SEQUENCE</scope>
</reference>
<dbReference type="Gene3D" id="1.20.1290.10">
    <property type="entry name" value="AhpD-like"/>
    <property type="match status" value="1"/>
</dbReference>